<comment type="caution">
    <text evidence="4">The sequence shown here is derived from an EMBL/GenBank/DDBJ whole genome shotgun (WGS) entry which is preliminary data.</text>
</comment>
<dbReference type="GO" id="GO:0003677">
    <property type="term" value="F:DNA binding"/>
    <property type="evidence" value="ECO:0007669"/>
    <property type="project" value="InterPro"/>
</dbReference>
<evidence type="ECO:0000313" key="5">
    <source>
        <dbReference type="Proteomes" id="UP000192796"/>
    </source>
</evidence>
<evidence type="ECO:0000313" key="4">
    <source>
        <dbReference type="EMBL" id="OQP65923.1"/>
    </source>
</evidence>
<feature type="domain" description="Response regulatory" evidence="2">
    <location>
        <begin position="2"/>
        <end position="115"/>
    </location>
</feature>
<dbReference type="PROSITE" id="PS50110">
    <property type="entry name" value="RESPONSE_REGULATORY"/>
    <property type="match status" value="1"/>
</dbReference>
<dbReference type="SMART" id="SM00448">
    <property type="entry name" value="REC"/>
    <property type="match status" value="1"/>
</dbReference>
<evidence type="ECO:0000259" key="3">
    <source>
        <dbReference type="PROSITE" id="PS50930"/>
    </source>
</evidence>
<dbReference type="InterPro" id="IPR007492">
    <property type="entry name" value="LytTR_DNA-bd_dom"/>
</dbReference>
<dbReference type="GO" id="GO:0000156">
    <property type="term" value="F:phosphorelay response regulator activity"/>
    <property type="evidence" value="ECO:0007669"/>
    <property type="project" value="InterPro"/>
</dbReference>
<dbReference type="EMBL" id="LVYD01000013">
    <property type="protein sequence ID" value="OQP65923.1"/>
    <property type="molecule type" value="Genomic_DNA"/>
</dbReference>
<organism evidence="4 5">
    <name type="scientific">Niastella vici</name>
    <dbReference type="NCBI Taxonomy" id="1703345"/>
    <lineage>
        <taxon>Bacteria</taxon>
        <taxon>Pseudomonadati</taxon>
        <taxon>Bacteroidota</taxon>
        <taxon>Chitinophagia</taxon>
        <taxon>Chitinophagales</taxon>
        <taxon>Chitinophagaceae</taxon>
        <taxon>Niastella</taxon>
    </lineage>
</organism>
<dbReference type="Pfam" id="PF00072">
    <property type="entry name" value="Response_reg"/>
    <property type="match status" value="1"/>
</dbReference>
<dbReference type="RefSeq" id="WP_081145767.1">
    <property type="nucleotide sequence ID" value="NZ_LVYD01000013.1"/>
</dbReference>
<dbReference type="InterPro" id="IPR001789">
    <property type="entry name" value="Sig_transdc_resp-reg_receiver"/>
</dbReference>
<dbReference type="SUPFAM" id="SSF52172">
    <property type="entry name" value="CheY-like"/>
    <property type="match status" value="1"/>
</dbReference>
<name>A0A1V9G5M7_9BACT</name>
<reference evidence="4 5" key="1">
    <citation type="submission" date="2016-03" db="EMBL/GenBank/DDBJ databases">
        <title>Niastella vici sp. nov., isolated from farmland soil.</title>
        <authorList>
            <person name="Chen L."/>
            <person name="Wang D."/>
            <person name="Yang S."/>
            <person name="Wang G."/>
        </authorList>
    </citation>
    <scope>NUCLEOTIDE SEQUENCE [LARGE SCALE GENOMIC DNA]</scope>
    <source>
        <strain evidence="4 5">DJ57</strain>
    </source>
</reference>
<dbReference type="Gene3D" id="2.40.50.1020">
    <property type="entry name" value="LytTr DNA-binding domain"/>
    <property type="match status" value="1"/>
</dbReference>
<keyword evidence="5" id="KW-1185">Reference proteome</keyword>
<keyword evidence="1" id="KW-0597">Phosphoprotein</keyword>
<dbReference type="AlphaFoldDB" id="A0A1V9G5M7"/>
<evidence type="ECO:0000259" key="2">
    <source>
        <dbReference type="PROSITE" id="PS50110"/>
    </source>
</evidence>
<dbReference type="InterPro" id="IPR046947">
    <property type="entry name" value="LytR-like"/>
</dbReference>
<feature type="domain" description="HTH LytTR-type" evidence="3">
    <location>
        <begin position="145"/>
        <end position="252"/>
    </location>
</feature>
<dbReference type="Gene3D" id="3.40.50.2300">
    <property type="match status" value="1"/>
</dbReference>
<dbReference type="PANTHER" id="PTHR37299">
    <property type="entry name" value="TRANSCRIPTIONAL REGULATOR-RELATED"/>
    <property type="match status" value="1"/>
</dbReference>
<accession>A0A1V9G5M7</accession>
<evidence type="ECO:0008006" key="6">
    <source>
        <dbReference type="Google" id="ProtNLM"/>
    </source>
</evidence>
<dbReference type="STRING" id="1703345.A3860_15135"/>
<sequence length="252" mass="29304">MTVVIIEDEALAAERLTRFVKEYDAGIEIKAWLDTVKGAVKYFDENGSPDLVLLDIELGDGKSFEIFKEVEVTSHIIFVTAFNEYAIQAFKYNSVDYLLKPLVKEELYFALDKYKSQANAIKPVDLTALIEQLQPKAEKEYKTRFLVKKGSRYFSIEAKNVAHVYTRERVHYIKTFDGADYIIENNLDVLEQQLSPETFFRVNRQFIVNYTSVKEVITWFDGKLKLIIKPDPFEEIIISRLKAGDFKNWLNK</sequence>
<protein>
    <recommendedName>
        <fullName evidence="6">DNA-binding response regulator</fullName>
    </recommendedName>
</protein>
<proteinExistence type="predicted"/>
<dbReference type="Proteomes" id="UP000192796">
    <property type="component" value="Unassembled WGS sequence"/>
</dbReference>
<gene>
    <name evidence="4" type="ORF">A3860_15135</name>
</gene>
<feature type="modified residue" description="4-aspartylphosphate" evidence="1">
    <location>
        <position position="55"/>
    </location>
</feature>
<dbReference type="OrthoDB" id="2168082at2"/>
<dbReference type="InterPro" id="IPR011006">
    <property type="entry name" value="CheY-like_superfamily"/>
</dbReference>
<dbReference type="Pfam" id="PF04397">
    <property type="entry name" value="LytTR"/>
    <property type="match status" value="1"/>
</dbReference>
<dbReference type="PANTHER" id="PTHR37299:SF1">
    <property type="entry name" value="STAGE 0 SPORULATION PROTEIN A HOMOLOG"/>
    <property type="match status" value="1"/>
</dbReference>
<dbReference type="SMART" id="SM00850">
    <property type="entry name" value="LytTR"/>
    <property type="match status" value="1"/>
</dbReference>
<dbReference type="PROSITE" id="PS50930">
    <property type="entry name" value="HTH_LYTTR"/>
    <property type="match status" value="1"/>
</dbReference>
<evidence type="ECO:0000256" key="1">
    <source>
        <dbReference type="PROSITE-ProRule" id="PRU00169"/>
    </source>
</evidence>